<evidence type="ECO:0000256" key="1">
    <source>
        <dbReference type="SAM" id="MobiDB-lite"/>
    </source>
</evidence>
<gene>
    <name evidence="2" type="ORF">AJ78_01602</name>
</gene>
<feature type="region of interest" description="Disordered" evidence="1">
    <location>
        <begin position="138"/>
        <end position="222"/>
    </location>
</feature>
<feature type="region of interest" description="Disordered" evidence="1">
    <location>
        <begin position="1"/>
        <end position="56"/>
    </location>
</feature>
<accession>A0A1J9PQ94</accession>
<feature type="compositionally biased region" description="Polar residues" evidence="1">
    <location>
        <begin position="172"/>
        <end position="187"/>
    </location>
</feature>
<feature type="compositionally biased region" description="Low complexity" evidence="1">
    <location>
        <begin position="188"/>
        <end position="222"/>
    </location>
</feature>
<dbReference type="EMBL" id="LGRN01000037">
    <property type="protein sequence ID" value="OJD18358.1"/>
    <property type="molecule type" value="Genomic_DNA"/>
</dbReference>
<dbReference type="Proteomes" id="UP000182235">
    <property type="component" value="Unassembled WGS sequence"/>
</dbReference>
<dbReference type="VEuPathDB" id="FungiDB:AJ78_01602"/>
<reference evidence="2 3" key="1">
    <citation type="submission" date="2015-07" db="EMBL/GenBank/DDBJ databases">
        <title>Emmonsia species relationships and genome sequence.</title>
        <authorList>
            <consortium name="The Broad Institute Genomics Platform"/>
            <person name="Cuomo C.A."/>
            <person name="Munoz J.F."/>
            <person name="Imamovic A."/>
            <person name="Priest M.E."/>
            <person name="Young S."/>
            <person name="Clay O.K."/>
            <person name="McEwen J.G."/>
        </authorList>
    </citation>
    <scope>NUCLEOTIDE SEQUENCE [LARGE SCALE GENOMIC DNA]</scope>
    <source>
        <strain evidence="2 3">UAMH 9510</strain>
    </source>
</reference>
<organism evidence="2 3">
    <name type="scientific">Emergomyces pasteurianus Ep9510</name>
    <dbReference type="NCBI Taxonomy" id="1447872"/>
    <lineage>
        <taxon>Eukaryota</taxon>
        <taxon>Fungi</taxon>
        <taxon>Dikarya</taxon>
        <taxon>Ascomycota</taxon>
        <taxon>Pezizomycotina</taxon>
        <taxon>Eurotiomycetes</taxon>
        <taxon>Eurotiomycetidae</taxon>
        <taxon>Onygenales</taxon>
        <taxon>Ajellomycetaceae</taxon>
        <taxon>Emergomyces</taxon>
    </lineage>
</organism>
<keyword evidence="3" id="KW-1185">Reference proteome</keyword>
<sequence length="417" mass="45915">MRMSDYSPEEIRGSSQLSWSDWDELPDRPDIEFPPEFKLPSIGSQSTRHNDHFGTNGLRSGLVEGARFLSKERNVTGHRVNEFIPFAHGHIDLRTAETCAPDGNPLGLTFAFHAGTNNAQNLPGRGVDATLIDPQILGISTGSPQPRRARVPRSNVPHTMSTTRDEIPGTGCFQSTSNCESSSSRILSNATSSYPTPSSNNASTTTTNNSSQQPPEQTTIPPTYTLLPPAELASQQPLHQLSQLIKSHIPAQTERFLSSIEMLSIQIRGSMLLLRRQHALAFTIYCHLQALEQNIRMRMWDEYISNMRFHCINIRDGLVASLKAICWSFAEWMGIFKHDLQCGVVLRATSALRQANELKAAIDHFVYPTWEDMVAKEVARERPVNISGLTINQLVDDLTGFGGGGGGGGGGVVFPNH</sequence>
<dbReference type="AlphaFoldDB" id="A0A1J9PQ94"/>
<proteinExistence type="predicted"/>
<comment type="caution">
    <text evidence="2">The sequence shown here is derived from an EMBL/GenBank/DDBJ whole genome shotgun (WGS) entry which is preliminary data.</text>
</comment>
<name>A0A1J9PQ94_9EURO</name>
<evidence type="ECO:0000313" key="3">
    <source>
        <dbReference type="Proteomes" id="UP000182235"/>
    </source>
</evidence>
<evidence type="ECO:0000313" key="2">
    <source>
        <dbReference type="EMBL" id="OJD18358.1"/>
    </source>
</evidence>
<protein>
    <submittedName>
        <fullName evidence="2">Uncharacterized protein</fullName>
    </submittedName>
</protein>
<dbReference type="OrthoDB" id="4184507at2759"/>